<name>A0ABS1CFF5_9GAMM</name>
<comment type="caution">
    <text evidence="7">The sequence shown here is derived from an EMBL/GenBank/DDBJ whole genome shotgun (WGS) entry which is preliminary data.</text>
</comment>
<evidence type="ECO:0000313" key="7">
    <source>
        <dbReference type="EMBL" id="MBK1630552.1"/>
    </source>
</evidence>
<dbReference type="InterPro" id="IPR050669">
    <property type="entry name" value="Hemerythrin"/>
</dbReference>
<dbReference type="InterPro" id="IPR012312">
    <property type="entry name" value="Hemerythrin-like"/>
</dbReference>
<feature type="coiled-coil region" evidence="5">
    <location>
        <begin position="94"/>
        <end position="121"/>
    </location>
</feature>
<organism evidence="7 8">
    <name type="scientific">Thiohalocapsa halophila</name>
    <dbReference type="NCBI Taxonomy" id="69359"/>
    <lineage>
        <taxon>Bacteria</taxon>
        <taxon>Pseudomonadati</taxon>
        <taxon>Pseudomonadota</taxon>
        <taxon>Gammaproteobacteria</taxon>
        <taxon>Chromatiales</taxon>
        <taxon>Chromatiaceae</taxon>
        <taxon>Thiohalocapsa</taxon>
    </lineage>
</organism>
<comment type="similarity">
    <text evidence="1">Belongs to the hemerythrin family.</text>
</comment>
<evidence type="ECO:0000256" key="2">
    <source>
        <dbReference type="ARBA" id="ARBA00022621"/>
    </source>
</evidence>
<reference evidence="7 8" key="1">
    <citation type="journal article" date="2020" name="Microorganisms">
        <title>Osmotic Adaptation and Compatible Solute Biosynthesis of Phototrophic Bacteria as Revealed from Genome Analyses.</title>
        <authorList>
            <person name="Imhoff J.F."/>
            <person name="Rahn T."/>
            <person name="Kunzel S."/>
            <person name="Keller A."/>
            <person name="Neulinger S.C."/>
        </authorList>
    </citation>
    <scope>NUCLEOTIDE SEQUENCE [LARGE SCALE GENOMIC DNA]</scope>
    <source>
        <strain evidence="7 8">DSM 6210</strain>
    </source>
</reference>
<protein>
    <recommendedName>
        <fullName evidence="6">Hemerythrin-like domain-containing protein</fullName>
    </recommendedName>
</protein>
<proteinExistence type="inferred from homology"/>
<evidence type="ECO:0000256" key="4">
    <source>
        <dbReference type="ARBA" id="ARBA00023004"/>
    </source>
</evidence>
<dbReference type="PANTHER" id="PTHR37164">
    <property type="entry name" value="BACTERIOHEMERYTHRIN"/>
    <property type="match status" value="1"/>
</dbReference>
<dbReference type="CDD" id="cd12107">
    <property type="entry name" value="Hemerythrin"/>
    <property type="match status" value="1"/>
</dbReference>
<evidence type="ECO:0000313" key="8">
    <source>
        <dbReference type="Proteomes" id="UP000748752"/>
    </source>
</evidence>
<dbReference type="SUPFAM" id="SSF47188">
    <property type="entry name" value="Hemerythrin-like"/>
    <property type="match status" value="1"/>
</dbReference>
<keyword evidence="5" id="KW-0175">Coiled coil</keyword>
<dbReference type="EMBL" id="NRRV01000013">
    <property type="protein sequence ID" value="MBK1630552.1"/>
    <property type="molecule type" value="Genomic_DNA"/>
</dbReference>
<dbReference type="Gene3D" id="1.20.120.50">
    <property type="entry name" value="Hemerythrin-like"/>
    <property type="match status" value="1"/>
</dbReference>
<dbReference type="InterPro" id="IPR012827">
    <property type="entry name" value="Hemerythrin_metal-bd"/>
</dbReference>
<dbReference type="InterPro" id="IPR016131">
    <property type="entry name" value="Haemerythrin_Fe_BS"/>
</dbReference>
<keyword evidence="2" id="KW-0813">Transport</keyword>
<evidence type="ECO:0000256" key="5">
    <source>
        <dbReference type="SAM" id="Coils"/>
    </source>
</evidence>
<keyword evidence="8" id="KW-1185">Reference proteome</keyword>
<sequence>MVVASRGEHRAHPAPAGEATMKELTWDQTLSVEVPEIDEDHRRLVDLYNILSHAVAEGESAEYIAAVTDELIACTVWHFRHEERLMLKHGYDGLAEHKAEHEELMASAKDLQQKLQDQGKTVSSDEVQFLERWLMGHIYGADMPMGAYLSKAM</sequence>
<dbReference type="InterPro" id="IPR035938">
    <property type="entry name" value="Hemerythrin-like_sf"/>
</dbReference>
<dbReference type="NCBIfam" id="TIGR02481">
    <property type="entry name" value="hemeryth_dom"/>
    <property type="match status" value="1"/>
</dbReference>
<dbReference type="Pfam" id="PF01814">
    <property type="entry name" value="Hemerythrin"/>
    <property type="match status" value="1"/>
</dbReference>
<evidence type="ECO:0000256" key="3">
    <source>
        <dbReference type="ARBA" id="ARBA00022723"/>
    </source>
</evidence>
<dbReference type="NCBIfam" id="NF033749">
    <property type="entry name" value="bact_hemeryth"/>
    <property type="match status" value="1"/>
</dbReference>
<dbReference type="Proteomes" id="UP000748752">
    <property type="component" value="Unassembled WGS sequence"/>
</dbReference>
<evidence type="ECO:0000256" key="1">
    <source>
        <dbReference type="ARBA" id="ARBA00010587"/>
    </source>
</evidence>
<feature type="domain" description="Hemerythrin-like" evidence="6">
    <location>
        <begin position="35"/>
        <end position="140"/>
    </location>
</feature>
<keyword evidence="3" id="KW-0479">Metal-binding</keyword>
<evidence type="ECO:0000259" key="6">
    <source>
        <dbReference type="Pfam" id="PF01814"/>
    </source>
</evidence>
<gene>
    <name evidence="7" type="ORF">CKO31_07290</name>
</gene>
<dbReference type="PROSITE" id="PS00550">
    <property type="entry name" value="HEMERYTHRINS"/>
    <property type="match status" value="1"/>
</dbReference>
<dbReference type="PANTHER" id="PTHR37164:SF1">
    <property type="entry name" value="BACTERIOHEMERYTHRIN"/>
    <property type="match status" value="1"/>
</dbReference>
<accession>A0ABS1CFF5</accession>
<keyword evidence="2" id="KW-0561">Oxygen transport</keyword>
<keyword evidence="4" id="KW-0408">Iron</keyword>